<proteinExistence type="predicted"/>
<accession>A0A813K4P3</accession>
<evidence type="ECO:0000313" key="4">
    <source>
        <dbReference type="Proteomes" id="UP000626109"/>
    </source>
</evidence>
<name>A0A813K4P3_POLGL</name>
<dbReference type="Pfam" id="PF04577">
    <property type="entry name" value="Glyco_transf_61"/>
    <property type="match status" value="1"/>
</dbReference>
<organism evidence="3 4">
    <name type="scientific">Polarella glacialis</name>
    <name type="common">Dinoflagellate</name>
    <dbReference type="NCBI Taxonomy" id="89957"/>
    <lineage>
        <taxon>Eukaryota</taxon>
        <taxon>Sar</taxon>
        <taxon>Alveolata</taxon>
        <taxon>Dinophyceae</taxon>
        <taxon>Suessiales</taxon>
        <taxon>Suessiaceae</taxon>
        <taxon>Polarella</taxon>
    </lineage>
</organism>
<feature type="compositionally biased region" description="Basic and acidic residues" evidence="1">
    <location>
        <begin position="1"/>
        <end position="10"/>
    </location>
</feature>
<dbReference type="AlphaFoldDB" id="A0A813K4P3"/>
<gene>
    <name evidence="3" type="ORF">PGLA2088_LOCUS30042</name>
</gene>
<dbReference type="GO" id="GO:0016757">
    <property type="term" value="F:glycosyltransferase activity"/>
    <property type="evidence" value="ECO:0007669"/>
    <property type="project" value="InterPro"/>
</dbReference>
<reference evidence="3" key="1">
    <citation type="submission" date="2021-02" db="EMBL/GenBank/DDBJ databases">
        <authorList>
            <person name="Dougan E. K."/>
            <person name="Rhodes N."/>
            <person name="Thang M."/>
            <person name="Chan C."/>
        </authorList>
    </citation>
    <scope>NUCLEOTIDE SEQUENCE</scope>
</reference>
<comment type="caution">
    <text evidence="3">The sequence shown here is derived from an EMBL/GenBank/DDBJ whole genome shotgun (WGS) entry which is preliminary data.</text>
</comment>
<protein>
    <recommendedName>
        <fullName evidence="2">Glycosyltransferase 61 catalytic domain-containing protein</fullName>
    </recommendedName>
</protein>
<evidence type="ECO:0000256" key="1">
    <source>
        <dbReference type="SAM" id="MobiDB-lite"/>
    </source>
</evidence>
<dbReference type="Proteomes" id="UP000626109">
    <property type="component" value="Unassembled WGS sequence"/>
</dbReference>
<evidence type="ECO:0000313" key="3">
    <source>
        <dbReference type="EMBL" id="CAE8696891.1"/>
    </source>
</evidence>
<dbReference type="InterPro" id="IPR049625">
    <property type="entry name" value="Glyco_transf_61_cat"/>
</dbReference>
<feature type="domain" description="Glycosyltransferase 61 catalytic" evidence="2">
    <location>
        <begin position="331"/>
        <end position="520"/>
    </location>
</feature>
<evidence type="ECO:0000259" key="2">
    <source>
        <dbReference type="Pfam" id="PF04577"/>
    </source>
</evidence>
<feature type="region of interest" description="Disordered" evidence="1">
    <location>
        <begin position="154"/>
        <end position="202"/>
    </location>
</feature>
<feature type="region of interest" description="Disordered" evidence="1">
    <location>
        <begin position="1"/>
        <end position="51"/>
    </location>
</feature>
<feature type="compositionally biased region" description="Low complexity" evidence="1">
    <location>
        <begin position="163"/>
        <end position="178"/>
    </location>
</feature>
<sequence length="568" mass="61353">MARVGQERAQRQSGSRSKGGAETHGRRSRRPGLARLSRLVAPADGRDDEEFDTDEEDLTFCSHSWPSNSAARLVGFRCCTQRRSPCPGTACSRLAVGLTLLFVNGALLVSNLGFVMGGATELEVSRGAGDGAHDSDGVGAARSRTVTAMSRVAVPQRPTLPPNSNNNNNNKHNNNNNNAGAQVRAGPRSELRRSGTAKGSSQALWVDEAADLSKVDVLLAEALLSNQPSTLSFWTPNWAVQRDSAQKRKVPYESRYRQLNKTHGEYLRHENLFFVSPCSAHELEREDHQFGDPLWEKAVFKRSNCSESEKAANAASKRLVVYINLRESGYFGHAVDNVLPRLGPLLGGARLANSTVTLVLPPLGRRSLSPSTTVLCKALGIELRQKIPAEPHRTVGVSGVATWDRVMRLALRAAVRASPLLRGVVPATCSAAISAPAGLCPGGGVFLGRGSGVRNRRQVLGSQHLEAAFQGQGFEVIDDAGAVPLEELAARLFGGACCLAGFFGTALINLIFLPPGASLIEFNPHNMYGDFWQWTQALADLNYRHFELPKNITKEEGQKWTRLALAAG</sequence>
<dbReference type="EMBL" id="CAJNNW010028611">
    <property type="protein sequence ID" value="CAE8696891.1"/>
    <property type="molecule type" value="Genomic_DNA"/>
</dbReference>